<proteinExistence type="inferred from homology"/>
<evidence type="ECO:0000256" key="7">
    <source>
        <dbReference type="SAM" id="Phobius"/>
    </source>
</evidence>
<evidence type="ECO:0000256" key="5">
    <source>
        <dbReference type="ARBA" id="ARBA00023049"/>
    </source>
</evidence>
<keyword evidence="4 6" id="KW-0862">Zinc</keyword>
<dbReference type="GO" id="GO:0006508">
    <property type="term" value="P:proteolysis"/>
    <property type="evidence" value="ECO:0007669"/>
    <property type="project" value="UniProtKB-KW"/>
</dbReference>
<dbReference type="Gene3D" id="3.30.2010.10">
    <property type="entry name" value="Metalloproteases ('zincins'), catalytic domain"/>
    <property type="match status" value="1"/>
</dbReference>
<evidence type="ECO:0000256" key="6">
    <source>
        <dbReference type="RuleBase" id="RU003983"/>
    </source>
</evidence>
<protein>
    <recommendedName>
        <fullName evidence="8">Peptidase M48 domain-containing protein</fullName>
    </recommendedName>
</protein>
<dbReference type="RefSeq" id="WP_066790430.1">
    <property type="nucleotide sequence ID" value="NZ_LWQS01000082.1"/>
</dbReference>
<evidence type="ECO:0000256" key="3">
    <source>
        <dbReference type="ARBA" id="ARBA00022801"/>
    </source>
</evidence>
<keyword evidence="10" id="KW-1185">Reference proteome</keyword>
<evidence type="ECO:0000313" key="10">
    <source>
        <dbReference type="Proteomes" id="UP000078287"/>
    </source>
</evidence>
<evidence type="ECO:0000256" key="2">
    <source>
        <dbReference type="ARBA" id="ARBA00022723"/>
    </source>
</evidence>
<comment type="caution">
    <text evidence="9">The sequence shown here is derived from an EMBL/GenBank/DDBJ whole genome shotgun (WGS) entry which is preliminary data.</text>
</comment>
<feature type="transmembrane region" description="Helical" evidence="7">
    <location>
        <begin position="212"/>
        <end position="232"/>
    </location>
</feature>
<gene>
    <name evidence="9" type="ORF">A6A03_04010</name>
</gene>
<dbReference type="Proteomes" id="UP000078287">
    <property type="component" value="Unassembled WGS sequence"/>
</dbReference>
<dbReference type="GO" id="GO:0004222">
    <property type="term" value="F:metalloendopeptidase activity"/>
    <property type="evidence" value="ECO:0007669"/>
    <property type="project" value="InterPro"/>
</dbReference>
<keyword evidence="7" id="KW-0472">Membrane</keyword>
<comment type="similarity">
    <text evidence="6">Belongs to the peptidase M48 family.</text>
</comment>
<organism evidence="9 10">
    <name type="scientific">Chloroflexus islandicus</name>
    <dbReference type="NCBI Taxonomy" id="1707952"/>
    <lineage>
        <taxon>Bacteria</taxon>
        <taxon>Bacillati</taxon>
        <taxon>Chloroflexota</taxon>
        <taxon>Chloroflexia</taxon>
        <taxon>Chloroflexales</taxon>
        <taxon>Chloroflexineae</taxon>
        <taxon>Chloroflexaceae</taxon>
        <taxon>Chloroflexus</taxon>
    </lineage>
</organism>
<evidence type="ECO:0000256" key="4">
    <source>
        <dbReference type="ARBA" id="ARBA00022833"/>
    </source>
</evidence>
<dbReference type="STRING" id="1707952.A6A03_04010"/>
<dbReference type="EMBL" id="LWQS01000082">
    <property type="protein sequence ID" value="OAN42889.1"/>
    <property type="molecule type" value="Genomic_DNA"/>
</dbReference>
<feature type="domain" description="Peptidase M48" evidence="8">
    <location>
        <begin position="95"/>
        <end position="289"/>
    </location>
</feature>
<feature type="transmembrane region" description="Helical" evidence="7">
    <location>
        <begin position="7"/>
        <end position="25"/>
    </location>
</feature>
<keyword evidence="3 6" id="KW-0378">Hydrolase</keyword>
<dbReference type="AlphaFoldDB" id="A0A178M3P9"/>
<comment type="cofactor">
    <cofactor evidence="6">
        <name>Zn(2+)</name>
        <dbReference type="ChEBI" id="CHEBI:29105"/>
    </cofactor>
    <text evidence="6">Binds 1 zinc ion per subunit.</text>
</comment>
<sequence>MGGIIRYSLTFTLEMAGVGLRYWAIVWASSPFLSDGAVHTLAIIGAVGPPCYSLLAWVGPPGGNRVMRWKVRGRLPTSTEQAILDEAFRTLTNRGITQPRFIYTVDQPDLNASVIGHTLYLHRDLYASPHLIAVIAHEMGHYHSSDGRLALALHRLTIPGGWLVVSFTMRLIGLIGRLLNPIVRLLSALSYIVLRIEIAVPARLNQFIQRIIVWMVIALVGGIGIVATVPLWRSYIRQRELAADRYAAQHGFACALTLFLRQAQLDEMNLPWNQASFHPPVEERLAALQPYLPHPSDDGVEYAIS</sequence>
<keyword evidence="1 6" id="KW-0645">Protease</keyword>
<keyword evidence="2" id="KW-0479">Metal-binding</keyword>
<dbReference type="OrthoDB" id="155290at2"/>
<dbReference type="Pfam" id="PF01435">
    <property type="entry name" value="Peptidase_M48"/>
    <property type="match status" value="1"/>
</dbReference>
<feature type="transmembrane region" description="Helical" evidence="7">
    <location>
        <begin position="182"/>
        <end position="200"/>
    </location>
</feature>
<name>A0A178M3P9_9CHLR</name>
<accession>A0A178M3P9</accession>
<keyword evidence="7" id="KW-0812">Transmembrane</keyword>
<evidence type="ECO:0000256" key="1">
    <source>
        <dbReference type="ARBA" id="ARBA00022670"/>
    </source>
</evidence>
<dbReference type="GO" id="GO:0046872">
    <property type="term" value="F:metal ion binding"/>
    <property type="evidence" value="ECO:0007669"/>
    <property type="project" value="UniProtKB-KW"/>
</dbReference>
<reference evidence="9 10" key="1">
    <citation type="submission" date="2016-04" db="EMBL/GenBank/DDBJ databases">
        <title>Chloroflexus islandicus sp. nov., a thermophilic filamentous anoxygenic phototrophic bacterium from geyser Strokkur (Iceland).</title>
        <authorList>
            <person name="Gaisin V.A."/>
            <person name="Kalashnikov A.M."/>
            <person name="Sukhacheva M.V."/>
            <person name="Grouzdev D.S."/>
            <person name="Ivanov T.M."/>
            <person name="Kuznetsov B."/>
            <person name="Gorlenko V.M."/>
        </authorList>
    </citation>
    <scope>NUCLEOTIDE SEQUENCE [LARGE SCALE GENOMIC DNA]</scope>
    <source>
        <strain evidence="10">isl-2</strain>
    </source>
</reference>
<evidence type="ECO:0000313" key="9">
    <source>
        <dbReference type="EMBL" id="OAN42889.1"/>
    </source>
</evidence>
<evidence type="ECO:0000259" key="8">
    <source>
        <dbReference type="Pfam" id="PF01435"/>
    </source>
</evidence>
<feature type="transmembrane region" description="Helical" evidence="7">
    <location>
        <begin position="37"/>
        <end position="58"/>
    </location>
</feature>
<dbReference type="InterPro" id="IPR001915">
    <property type="entry name" value="Peptidase_M48"/>
</dbReference>
<keyword evidence="5 6" id="KW-0482">Metalloprotease</keyword>
<keyword evidence="7" id="KW-1133">Transmembrane helix</keyword>